<reference evidence="2" key="1">
    <citation type="submission" date="2021-03" db="EMBL/GenBank/DDBJ databases">
        <title>Antimicrobial resistance genes in bacteria isolated from Japanese honey, and their potential for conferring macrolide and lincosamide resistance in the American foulbrood pathogen Paenibacillus larvae.</title>
        <authorList>
            <person name="Okamoto M."/>
            <person name="Kumagai M."/>
            <person name="Kanamori H."/>
            <person name="Takamatsu D."/>
        </authorList>
    </citation>
    <scope>NUCLEOTIDE SEQUENCE</scope>
    <source>
        <strain evidence="2">J43TS3</strain>
    </source>
</reference>
<gene>
    <name evidence="2" type="primary">plnO</name>
    <name evidence="2" type="ORF">J43TS3_01240</name>
</gene>
<accession>A0A920C5H1</accession>
<keyword evidence="3" id="KW-1185">Reference proteome</keyword>
<organism evidence="2 3">
    <name type="scientific">Ornithinibacillus bavariensis</name>
    <dbReference type="NCBI Taxonomy" id="545502"/>
    <lineage>
        <taxon>Bacteria</taxon>
        <taxon>Bacillati</taxon>
        <taxon>Bacillota</taxon>
        <taxon>Bacilli</taxon>
        <taxon>Bacillales</taxon>
        <taxon>Bacillaceae</taxon>
        <taxon>Ornithinibacillus</taxon>
    </lineage>
</organism>
<proteinExistence type="predicted"/>
<protein>
    <recommendedName>
        <fullName evidence="1">Glycosyltransferase 2-like domain-containing protein</fullName>
    </recommendedName>
</protein>
<dbReference type="SMR" id="A0A920C5H1"/>
<comment type="caution">
    <text evidence="2">The sequence shown here is derived from an EMBL/GenBank/DDBJ whole genome shotgun (WGS) entry which is preliminary data.</text>
</comment>
<dbReference type="PANTHER" id="PTHR43630:SF2">
    <property type="entry name" value="GLYCOSYLTRANSFERASE"/>
    <property type="match status" value="1"/>
</dbReference>
<dbReference type="PANTHER" id="PTHR43630">
    <property type="entry name" value="POLY-BETA-1,6-N-ACETYL-D-GLUCOSAMINE SYNTHASE"/>
    <property type="match status" value="1"/>
</dbReference>
<name>A0A920C5H1_9BACI</name>
<dbReference type="SUPFAM" id="SSF53448">
    <property type="entry name" value="Nucleotide-diphospho-sugar transferases"/>
    <property type="match status" value="1"/>
</dbReference>
<evidence type="ECO:0000313" key="2">
    <source>
        <dbReference type="EMBL" id="GIO25513.1"/>
    </source>
</evidence>
<dbReference type="InterPro" id="IPR029044">
    <property type="entry name" value="Nucleotide-diphossugar_trans"/>
</dbReference>
<sequence>MKGMPKNTKTAKKFFEHLKLYSPNISENIRHLELNSFDNLLLKEPSLSVIIMCKDEQRCIARCLNAIKNNIGINDEVIVIDTGSADDTLNILNNFSMTNKYSIIETSWNNDFAEIRNLGISQATKDWIVFIDADETIEKGSFENLKSHLSIVDTLNTTVVCCPAIVNSGGHVVQTVRRIIPNNDSVFYFGMVHEEPRHINKSELNFLAFDDVILHHDGYMKSVSSAKQKQERNTSLLYTMIDKEPLNPKWYYLLCRDGKGVLEENFYRDSLLKVITLCGQAPFYEEYKLRALSDLIAHYLSAGDIENAKYYLEDLKKLAPNMTDTLYWDIFIQLIIFEYAYHQFIQQIIDYKQTNKGLDYGSLNSNGFHLDYLLSQLFFNIRDYNSCFNILKKLEDAQYGEYQENYMELYDALQKYLLQIGEENEKKIFHKTT</sequence>
<dbReference type="EMBL" id="BORP01000001">
    <property type="protein sequence ID" value="GIO25513.1"/>
    <property type="molecule type" value="Genomic_DNA"/>
</dbReference>
<dbReference type="Gene3D" id="3.90.550.10">
    <property type="entry name" value="Spore Coat Polysaccharide Biosynthesis Protein SpsA, Chain A"/>
    <property type="match status" value="1"/>
</dbReference>
<evidence type="ECO:0000313" key="3">
    <source>
        <dbReference type="Proteomes" id="UP000676917"/>
    </source>
</evidence>
<dbReference type="Proteomes" id="UP000676917">
    <property type="component" value="Unassembled WGS sequence"/>
</dbReference>
<dbReference type="InterPro" id="IPR001173">
    <property type="entry name" value="Glyco_trans_2-like"/>
</dbReference>
<evidence type="ECO:0000259" key="1">
    <source>
        <dbReference type="Pfam" id="PF00535"/>
    </source>
</evidence>
<dbReference type="Pfam" id="PF00535">
    <property type="entry name" value="Glycos_transf_2"/>
    <property type="match status" value="1"/>
</dbReference>
<feature type="domain" description="Glycosyltransferase 2-like" evidence="1">
    <location>
        <begin position="48"/>
        <end position="167"/>
    </location>
</feature>
<dbReference type="AlphaFoldDB" id="A0A920C5H1"/>